<proteinExistence type="predicted"/>
<evidence type="ECO:0000259" key="1">
    <source>
        <dbReference type="PROSITE" id="PS50003"/>
    </source>
</evidence>
<name>A0A3P6PVB2_ANISI</name>
<feature type="domain" description="PH" evidence="1">
    <location>
        <begin position="1"/>
        <end position="43"/>
    </location>
</feature>
<gene>
    <name evidence="2" type="ORF">ASIM_LOCUS4033</name>
</gene>
<evidence type="ECO:0000313" key="2">
    <source>
        <dbReference type="EMBL" id="VDK22918.1"/>
    </source>
</evidence>
<sequence>MVNDQINKENVFKLTYKTHFYFFRTDNQYAFIRWIESIRQASLNSTPLDALTLLVSRFS</sequence>
<reference evidence="2 3" key="1">
    <citation type="submission" date="2018-11" db="EMBL/GenBank/DDBJ databases">
        <authorList>
            <consortium name="Pathogen Informatics"/>
        </authorList>
    </citation>
    <scope>NUCLEOTIDE SEQUENCE [LARGE SCALE GENOMIC DNA]</scope>
</reference>
<organism evidence="2 3">
    <name type="scientific">Anisakis simplex</name>
    <name type="common">Herring worm</name>
    <dbReference type="NCBI Taxonomy" id="6269"/>
    <lineage>
        <taxon>Eukaryota</taxon>
        <taxon>Metazoa</taxon>
        <taxon>Ecdysozoa</taxon>
        <taxon>Nematoda</taxon>
        <taxon>Chromadorea</taxon>
        <taxon>Rhabditida</taxon>
        <taxon>Spirurina</taxon>
        <taxon>Ascaridomorpha</taxon>
        <taxon>Ascaridoidea</taxon>
        <taxon>Anisakidae</taxon>
        <taxon>Anisakis</taxon>
        <taxon>Anisakis simplex complex</taxon>
    </lineage>
</organism>
<evidence type="ECO:0000313" key="3">
    <source>
        <dbReference type="Proteomes" id="UP000267096"/>
    </source>
</evidence>
<dbReference type="Proteomes" id="UP000267096">
    <property type="component" value="Unassembled WGS sequence"/>
</dbReference>
<dbReference type="InterPro" id="IPR001849">
    <property type="entry name" value="PH_domain"/>
</dbReference>
<dbReference type="SUPFAM" id="SSF50729">
    <property type="entry name" value="PH domain-like"/>
    <property type="match status" value="1"/>
</dbReference>
<protein>
    <recommendedName>
        <fullName evidence="1">PH domain-containing protein</fullName>
    </recommendedName>
</protein>
<accession>A0A3P6PVB2</accession>
<keyword evidence="3" id="KW-1185">Reference proteome</keyword>
<dbReference type="Gene3D" id="2.30.29.30">
    <property type="entry name" value="Pleckstrin-homology domain (PH domain)/Phosphotyrosine-binding domain (PTB)"/>
    <property type="match status" value="1"/>
</dbReference>
<dbReference type="OrthoDB" id="5855761at2759"/>
<dbReference type="AlphaFoldDB" id="A0A3P6PVB2"/>
<dbReference type="InterPro" id="IPR011993">
    <property type="entry name" value="PH-like_dom_sf"/>
</dbReference>
<dbReference type="PROSITE" id="PS50003">
    <property type="entry name" value="PH_DOMAIN"/>
    <property type="match status" value="1"/>
</dbReference>
<dbReference type="EMBL" id="UYRR01006730">
    <property type="protein sequence ID" value="VDK22918.1"/>
    <property type="molecule type" value="Genomic_DNA"/>
</dbReference>